<keyword evidence="6 8" id="KW-0627">Porphyrin biosynthesis</keyword>
<sequence>MNCPQICPGGSSFLPEILGLKQKKSVNLQSFFMSAPSNIYQTANFVVLSISYEKADAETRSRFAFFDHQIKGFVKNIHDKDLGDAFIVSTCNRTEIYTTTHNYLLIAEEFCRATGVSLMEFMQYVTVYSREEALMHLFRVAAGLESQIIGDFEIIGQIKKAYSRFKKEKKYSNPYLERAINLAIQISKKIKTETGISTGAASVSYAAVHYILNTQKRLSERNILLLGVGEIGRNTVENLLKHIQEPKVKIANRTQETAEEISRKFDIPFIPFENFTKELLETDILIVATGAQEPVVKMQHIPAGRPMLILDLSIPNNVEKSVGMLEGISLVDVDALSKQIGETMEQRKKEVPKAENIIRVMTKEFQEWERRRKMAPKIHEFKAVLKRMEDLEMHNIHRKHRYISIEDMELSDRLVQKLTNRFAKYIIDHPWKAEEVSSLMKEILVEQPKNEFNEKH</sequence>
<dbReference type="SUPFAM" id="SSF51735">
    <property type="entry name" value="NAD(P)-binding Rossmann-fold domains"/>
    <property type="match status" value="1"/>
</dbReference>
<feature type="binding site" evidence="8 11">
    <location>
        <begin position="227"/>
        <end position="232"/>
    </location>
    <ligand>
        <name>NADP(+)</name>
        <dbReference type="ChEBI" id="CHEBI:58349"/>
    </ligand>
</feature>
<comment type="pathway">
    <text evidence="1 8 13">Porphyrin-containing compound metabolism; protoporphyrin-IX biosynthesis; 5-aminolevulinate from L-glutamyl-tRNA(Glu): step 1/2.</text>
</comment>
<dbReference type="EMBL" id="FQYI01000001">
    <property type="protein sequence ID" value="SHI40084.1"/>
    <property type="molecule type" value="Genomic_DNA"/>
</dbReference>
<accession>A0A1M6AU83</accession>
<evidence type="ECO:0000256" key="9">
    <source>
        <dbReference type="PIRSR" id="PIRSR000445-1"/>
    </source>
</evidence>
<dbReference type="SUPFAM" id="SSF69742">
    <property type="entry name" value="Glutamyl tRNA-reductase catalytic, N-terminal domain"/>
    <property type="match status" value="1"/>
</dbReference>
<evidence type="ECO:0000256" key="2">
    <source>
        <dbReference type="ARBA" id="ARBA00005916"/>
    </source>
</evidence>
<feature type="site" description="Important for activity" evidence="8 12">
    <location>
        <position position="136"/>
    </location>
</feature>
<feature type="domain" description="Tetrapyrrole biosynthesis glutamyl-tRNA reductase dimerisation" evidence="14">
    <location>
        <begin position="353"/>
        <end position="429"/>
    </location>
</feature>
<evidence type="ECO:0000256" key="11">
    <source>
        <dbReference type="PIRSR" id="PIRSR000445-3"/>
    </source>
</evidence>
<dbReference type="PROSITE" id="PS00747">
    <property type="entry name" value="GLUTR"/>
    <property type="match status" value="1"/>
</dbReference>
<feature type="domain" description="Quinate/shikimate 5-dehydrogenase/glutamyl-tRNA reductase" evidence="15">
    <location>
        <begin position="216"/>
        <end position="337"/>
    </location>
</feature>
<dbReference type="FunFam" id="3.30.460.30:FF:000001">
    <property type="entry name" value="Glutamyl-tRNA reductase"/>
    <property type="match status" value="1"/>
</dbReference>
<dbReference type="PANTHER" id="PTHR43013:SF1">
    <property type="entry name" value="GLUTAMYL-TRNA REDUCTASE"/>
    <property type="match status" value="1"/>
</dbReference>
<evidence type="ECO:0000259" key="14">
    <source>
        <dbReference type="Pfam" id="PF00745"/>
    </source>
</evidence>
<dbReference type="GO" id="GO:0019353">
    <property type="term" value="P:protoporphyrinogen IX biosynthetic process from glutamate"/>
    <property type="evidence" value="ECO:0007669"/>
    <property type="project" value="TreeGrafter"/>
</dbReference>
<dbReference type="Proteomes" id="UP000184335">
    <property type="component" value="Unassembled WGS sequence"/>
</dbReference>
<feature type="binding site" evidence="8 10">
    <location>
        <position position="157"/>
    </location>
    <ligand>
        <name>substrate</name>
    </ligand>
</feature>
<proteinExistence type="inferred from homology"/>
<feature type="active site" description="Nucleophile" evidence="8 9">
    <location>
        <position position="91"/>
    </location>
</feature>
<dbReference type="Pfam" id="PF00745">
    <property type="entry name" value="GlutR_dimer"/>
    <property type="match status" value="1"/>
</dbReference>
<dbReference type="Pfam" id="PF01488">
    <property type="entry name" value="Shikimate_DH"/>
    <property type="match status" value="1"/>
</dbReference>
<dbReference type="AlphaFoldDB" id="A0A1M6AU83"/>
<dbReference type="UniPathway" id="UPA00251">
    <property type="reaction ID" value="UER00316"/>
</dbReference>
<comment type="domain">
    <text evidence="8">Possesses an unusual extended V-shaped dimeric structure with each monomer consisting of three distinct domains arranged along a curved 'spinal' alpha-helix. The N-terminal catalytic domain specifically recognizes the glutamate moiety of the substrate. The second domain is the NADPH-binding domain, and the third C-terminal domain is responsible for dimerization.</text>
</comment>
<organism evidence="17 18">
    <name type="scientific">Cruoricaptor ignavus</name>
    <dbReference type="NCBI Taxonomy" id="1118202"/>
    <lineage>
        <taxon>Bacteria</taxon>
        <taxon>Pseudomonadati</taxon>
        <taxon>Bacteroidota</taxon>
        <taxon>Flavobacteriia</taxon>
        <taxon>Flavobacteriales</taxon>
        <taxon>Weeksellaceae</taxon>
        <taxon>Cruoricaptor</taxon>
    </lineage>
</organism>
<dbReference type="InterPro" id="IPR015896">
    <property type="entry name" value="4pyrrol_synth_GluRdtase_dimer"/>
</dbReference>
<evidence type="ECO:0000313" key="18">
    <source>
        <dbReference type="Proteomes" id="UP000184335"/>
    </source>
</evidence>
<dbReference type="Pfam" id="PF05201">
    <property type="entry name" value="GlutR_N"/>
    <property type="match status" value="1"/>
</dbReference>
<dbReference type="GO" id="GO:0008883">
    <property type="term" value="F:glutamyl-tRNA reductase activity"/>
    <property type="evidence" value="ECO:0007669"/>
    <property type="project" value="UniProtKB-UniRule"/>
</dbReference>
<evidence type="ECO:0000256" key="10">
    <source>
        <dbReference type="PIRSR" id="PIRSR000445-2"/>
    </source>
</evidence>
<dbReference type="PANTHER" id="PTHR43013">
    <property type="entry name" value="GLUTAMYL-TRNA REDUCTASE"/>
    <property type="match status" value="1"/>
</dbReference>
<evidence type="ECO:0000256" key="3">
    <source>
        <dbReference type="ARBA" id="ARBA00012970"/>
    </source>
</evidence>
<evidence type="ECO:0000256" key="6">
    <source>
        <dbReference type="ARBA" id="ARBA00023244"/>
    </source>
</evidence>
<keyword evidence="4 8" id="KW-0521">NADP</keyword>
<evidence type="ECO:0000256" key="7">
    <source>
        <dbReference type="ARBA" id="ARBA00047464"/>
    </source>
</evidence>
<evidence type="ECO:0000256" key="1">
    <source>
        <dbReference type="ARBA" id="ARBA00005059"/>
    </source>
</evidence>
<comment type="miscellaneous">
    <text evidence="8">During catalysis, the active site Cys acts as a nucleophile attacking the alpha-carbonyl group of tRNA-bound glutamate with the formation of a thioester intermediate between enzyme and glutamate, and the concomitant release of tRNA(Glu). The thioester intermediate is finally reduced by direct hydride transfer from NADPH, to form the product GSA.</text>
</comment>
<dbReference type="InterPro" id="IPR015895">
    <property type="entry name" value="4pyrrol_synth_GluRdtase_N"/>
</dbReference>
<dbReference type="Gene3D" id="3.40.50.720">
    <property type="entry name" value="NAD(P)-binding Rossmann-like Domain"/>
    <property type="match status" value="1"/>
</dbReference>
<dbReference type="GO" id="GO:0050661">
    <property type="term" value="F:NADP binding"/>
    <property type="evidence" value="ECO:0007669"/>
    <property type="project" value="InterPro"/>
</dbReference>
<evidence type="ECO:0000256" key="4">
    <source>
        <dbReference type="ARBA" id="ARBA00022857"/>
    </source>
</evidence>
<protein>
    <recommendedName>
        <fullName evidence="3 8">Glutamyl-tRNA reductase</fullName>
        <shortName evidence="8">GluTR</shortName>
        <ecNumber evidence="3 8">1.2.1.70</ecNumber>
    </recommendedName>
</protein>
<name>A0A1M6AU83_9FLAO</name>
<dbReference type="PIRSF" id="PIRSF000445">
    <property type="entry name" value="4pyrrol_synth_GluRdtase"/>
    <property type="match status" value="1"/>
</dbReference>
<evidence type="ECO:0000256" key="13">
    <source>
        <dbReference type="RuleBase" id="RU000584"/>
    </source>
</evidence>
<dbReference type="InterPro" id="IPR000343">
    <property type="entry name" value="4pyrrol_synth_GluRdtase"/>
</dbReference>
<feature type="binding site" evidence="8 10">
    <location>
        <position position="146"/>
    </location>
    <ligand>
        <name>substrate</name>
    </ligand>
</feature>
<comment type="subunit">
    <text evidence="8">Homodimer.</text>
</comment>
<evidence type="ECO:0000313" key="17">
    <source>
        <dbReference type="EMBL" id="SHI40084.1"/>
    </source>
</evidence>
<dbReference type="InterPro" id="IPR018214">
    <property type="entry name" value="GluRdtase_CS"/>
</dbReference>
<gene>
    <name evidence="8" type="primary">hemA</name>
    <name evidence="17" type="ORF">SAMN05443429_101421</name>
</gene>
<dbReference type="InterPro" id="IPR036291">
    <property type="entry name" value="NAD(P)-bd_dom_sf"/>
</dbReference>
<dbReference type="EC" id="1.2.1.70" evidence="3 8"/>
<dbReference type="HAMAP" id="MF_00087">
    <property type="entry name" value="Glu_tRNA_reductase"/>
    <property type="match status" value="1"/>
</dbReference>
<comment type="function">
    <text evidence="8">Catalyzes the NADPH-dependent reduction of glutamyl-tRNA(Glu) to glutamate 1-semialdehyde (GSA).</text>
</comment>
<dbReference type="NCBIfam" id="TIGR01035">
    <property type="entry name" value="hemA"/>
    <property type="match status" value="1"/>
</dbReference>
<dbReference type="InterPro" id="IPR036343">
    <property type="entry name" value="GluRdtase_N_sf"/>
</dbReference>
<keyword evidence="5 8" id="KW-0560">Oxidoreductase</keyword>
<keyword evidence="18" id="KW-1185">Reference proteome</keyword>
<comment type="catalytic activity">
    <reaction evidence="7 8 13">
        <text>(S)-4-amino-5-oxopentanoate + tRNA(Glu) + NADP(+) = L-glutamyl-tRNA(Glu) + NADPH + H(+)</text>
        <dbReference type="Rhea" id="RHEA:12344"/>
        <dbReference type="Rhea" id="RHEA-COMP:9663"/>
        <dbReference type="Rhea" id="RHEA-COMP:9680"/>
        <dbReference type="ChEBI" id="CHEBI:15378"/>
        <dbReference type="ChEBI" id="CHEBI:57501"/>
        <dbReference type="ChEBI" id="CHEBI:57783"/>
        <dbReference type="ChEBI" id="CHEBI:58349"/>
        <dbReference type="ChEBI" id="CHEBI:78442"/>
        <dbReference type="ChEBI" id="CHEBI:78520"/>
        <dbReference type="EC" id="1.2.1.70"/>
    </reaction>
</comment>
<dbReference type="Gene3D" id="3.30.460.30">
    <property type="entry name" value="Glutamyl-tRNA reductase, N-terminal domain"/>
    <property type="match status" value="1"/>
</dbReference>
<evidence type="ECO:0000256" key="5">
    <source>
        <dbReference type="ARBA" id="ARBA00023002"/>
    </source>
</evidence>
<feature type="binding site" evidence="8 10">
    <location>
        <begin position="151"/>
        <end position="153"/>
    </location>
    <ligand>
        <name>substrate</name>
    </ligand>
</feature>
<comment type="similarity">
    <text evidence="2 8 13">Belongs to the glutamyl-tRNA reductase family.</text>
</comment>
<feature type="domain" description="Glutamyl-tRNA reductase N-terminal" evidence="16">
    <location>
        <begin position="49"/>
        <end position="194"/>
    </location>
</feature>
<evidence type="ECO:0000256" key="8">
    <source>
        <dbReference type="HAMAP-Rule" id="MF_00087"/>
    </source>
</evidence>
<evidence type="ECO:0000256" key="12">
    <source>
        <dbReference type="PIRSR" id="PIRSR000445-4"/>
    </source>
</evidence>
<dbReference type="STRING" id="1118202.SAMN05443429_101421"/>
<reference evidence="17 18" key="1">
    <citation type="submission" date="2016-11" db="EMBL/GenBank/DDBJ databases">
        <authorList>
            <person name="Jaros S."/>
            <person name="Januszkiewicz K."/>
            <person name="Wedrychowicz H."/>
        </authorList>
    </citation>
    <scope>NUCLEOTIDE SEQUENCE [LARGE SCALE GENOMIC DNA]</scope>
    <source>
        <strain evidence="17 18">DSM 25479</strain>
    </source>
</reference>
<dbReference type="InterPro" id="IPR006151">
    <property type="entry name" value="Shikm_DH/Glu-tRNA_Rdtase"/>
</dbReference>
<evidence type="ECO:0000259" key="15">
    <source>
        <dbReference type="Pfam" id="PF01488"/>
    </source>
</evidence>
<evidence type="ECO:0000259" key="16">
    <source>
        <dbReference type="Pfam" id="PF05201"/>
    </source>
</evidence>
<feature type="binding site" evidence="8 10">
    <location>
        <begin position="90"/>
        <end position="93"/>
    </location>
    <ligand>
        <name>substrate</name>
    </ligand>
</feature>